<dbReference type="Pfam" id="PF13639">
    <property type="entry name" value="zf-RING_2"/>
    <property type="match status" value="1"/>
</dbReference>
<keyword evidence="2 4" id="KW-0863">Zinc-finger</keyword>
<evidence type="ECO:0000256" key="4">
    <source>
        <dbReference type="PROSITE-ProRule" id="PRU00175"/>
    </source>
</evidence>
<dbReference type="Proteomes" id="UP001341281">
    <property type="component" value="Chromosome 01"/>
</dbReference>
<name>A0AAQ3PR67_PASNO</name>
<proteinExistence type="predicted"/>
<dbReference type="PANTHER" id="PTHR45798">
    <property type="entry name" value="RING-H2 FINGER PROTEIN ATL61-RELATED-RELATED"/>
    <property type="match status" value="1"/>
</dbReference>
<dbReference type="PANTHER" id="PTHR45798:SF92">
    <property type="entry name" value="RING-TYPE DOMAIN-CONTAINING PROTEIN"/>
    <property type="match status" value="1"/>
</dbReference>
<dbReference type="InterPro" id="IPR001841">
    <property type="entry name" value="Znf_RING"/>
</dbReference>
<dbReference type="PROSITE" id="PS50089">
    <property type="entry name" value="ZF_RING_2"/>
    <property type="match status" value="1"/>
</dbReference>
<feature type="transmembrane region" description="Helical" evidence="5">
    <location>
        <begin position="6"/>
        <end position="27"/>
    </location>
</feature>
<dbReference type="AlphaFoldDB" id="A0AAQ3PR67"/>
<feature type="domain" description="RING-type" evidence="6">
    <location>
        <begin position="81"/>
        <end position="125"/>
    </location>
</feature>
<evidence type="ECO:0000259" key="6">
    <source>
        <dbReference type="PROSITE" id="PS50089"/>
    </source>
</evidence>
<dbReference type="SMART" id="SM00184">
    <property type="entry name" value="RING"/>
    <property type="match status" value="1"/>
</dbReference>
<keyword evidence="1" id="KW-0479">Metal-binding</keyword>
<evidence type="ECO:0000256" key="5">
    <source>
        <dbReference type="SAM" id="Phobius"/>
    </source>
</evidence>
<keyword evidence="5" id="KW-0812">Transmembrane</keyword>
<dbReference type="InterPro" id="IPR052788">
    <property type="entry name" value="RING-type_E3_ligase_ATL"/>
</dbReference>
<gene>
    <name evidence="7" type="ORF">U9M48_005566</name>
</gene>
<keyword evidence="5" id="KW-1133">Transmembrane helix</keyword>
<reference evidence="7 8" key="1">
    <citation type="submission" date="2024-02" db="EMBL/GenBank/DDBJ databases">
        <title>High-quality chromosome-scale genome assembly of Pensacola bahiagrass (Paspalum notatum Flugge var. saurae).</title>
        <authorList>
            <person name="Vega J.M."/>
            <person name="Podio M."/>
            <person name="Orjuela J."/>
            <person name="Siena L.A."/>
            <person name="Pessino S.C."/>
            <person name="Combes M.C."/>
            <person name="Mariac C."/>
            <person name="Albertini E."/>
            <person name="Pupilli F."/>
            <person name="Ortiz J.P.A."/>
            <person name="Leblanc O."/>
        </authorList>
    </citation>
    <scope>NUCLEOTIDE SEQUENCE [LARGE SCALE GENOMIC DNA]</scope>
    <source>
        <strain evidence="7">R1</strain>
        <tissue evidence="7">Leaf</tissue>
    </source>
</reference>
<protein>
    <recommendedName>
        <fullName evidence="6">RING-type domain-containing protein</fullName>
    </recommendedName>
</protein>
<organism evidence="7 8">
    <name type="scientific">Paspalum notatum var. saurae</name>
    <dbReference type="NCBI Taxonomy" id="547442"/>
    <lineage>
        <taxon>Eukaryota</taxon>
        <taxon>Viridiplantae</taxon>
        <taxon>Streptophyta</taxon>
        <taxon>Embryophyta</taxon>
        <taxon>Tracheophyta</taxon>
        <taxon>Spermatophyta</taxon>
        <taxon>Magnoliopsida</taxon>
        <taxon>Liliopsida</taxon>
        <taxon>Poales</taxon>
        <taxon>Poaceae</taxon>
        <taxon>PACMAD clade</taxon>
        <taxon>Panicoideae</taxon>
        <taxon>Andropogonodae</taxon>
        <taxon>Paspaleae</taxon>
        <taxon>Paspalinae</taxon>
        <taxon>Paspalum</taxon>
    </lineage>
</organism>
<dbReference type="InterPro" id="IPR013083">
    <property type="entry name" value="Znf_RING/FYVE/PHD"/>
</dbReference>
<evidence type="ECO:0000313" key="7">
    <source>
        <dbReference type="EMBL" id="WVZ54821.1"/>
    </source>
</evidence>
<keyword evidence="3" id="KW-0862">Zinc</keyword>
<evidence type="ECO:0000256" key="3">
    <source>
        <dbReference type="ARBA" id="ARBA00022833"/>
    </source>
</evidence>
<evidence type="ECO:0000256" key="2">
    <source>
        <dbReference type="ARBA" id="ARBA00022771"/>
    </source>
</evidence>
<keyword evidence="5" id="KW-0472">Membrane</keyword>
<evidence type="ECO:0000256" key="1">
    <source>
        <dbReference type="ARBA" id="ARBA00022723"/>
    </source>
</evidence>
<dbReference type="EMBL" id="CP144745">
    <property type="protein sequence ID" value="WVZ54821.1"/>
    <property type="molecule type" value="Genomic_DNA"/>
</dbReference>
<accession>A0AAQ3PR67</accession>
<dbReference type="Gene3D" id="3.30.40.10">
    <property type="entry name" value="Zinc/RING finger domain, C3HC4 (zinc finger)"/>
    <property type="match status" value="1"/>
</dbReference>
<sequence>MNINLIDVMGGVFFSVIIVVLVIYILVRDWRQRAVLEAAQMASIALAVLDHITYPVQNDAGGGGSAAAATASGSAAAAERCVICRGTFQDGDWCSVMPLCRHKFHRHCIAGVWLRAYDNTCPSCRTRLHWSAQDMV</sequence>
<dbReference type="GO" id="GO:0008270">
    <property type="term" value="F:zinc ion binding"/>
    <property type="evidence" value="ECO:0007669"/>
    <property type="project" value="UniProtKB-KW"/>
</dbReference>
<evidence type="ECO:0000313" key="8">
    <source>
        <dbReference type="Proteomes" id="UP001341281"/>
    </source>
</evidence>
<keyword evidence="8" id="KW-1185">Reference proteome</keyword>
<dbReference type="SUPFAM" id="SSF57850">
    <property type="entry name" value="RING/U-box"/>
    <property type="match status" value="1"/>
</dbReference>